<sequence length="538" mass="58736">MSRQAPSHTQILVVGGGPGGSFAASVLAKEGFDVVVLEAAKFPRYHIGESMLPSIRHFLDLLGAIGKIENHGFRRKPGAAICFSASSLLRIEPFPTVFETNGSEKAILTLERVIILGTWNVPNSTTYSCNTLRNWASRCTKSTGSPNSRLPTVPPSQAVPYARHTLSPGRKSIEFDYLIDASGRMGLMSTKYMKNRKVNESLKNVACWGYWTNTGMYGRGTERHNAPWFEALTDESGWAWFIPLKGKVSVGIVMDMTTSTAKKAARNTNGETHTLTDHYLAQLDFVPRLKTLLDGAELVVDPTGAEPAVRSASDFSYTATAYYGDHFRLVGDAACFIDPFFSSGVHLAISSGLTAAVTIAASIRGQCTEEEAGGFHDSKIAVSYTRFLLVVMGAYKQIRNQSDAVLSDIDEDNFDRAFDLIRPVIQGTADVRKVRTEDEMQKAMDFVTNIFVPTDPEMMQAVNMRLGMTLLAPATPMFTEDQIAQLAEGDQNAEHVIRQANASKAVDFYSGPERLMSEVINGFIGSTKPGSLGLVRVA</sequence>
<dbReference type="EMBL" id="DF844911">
    <property type="protein sequence ID" value="GAT48730.1"/>
    <property type="molecule type" value="Genomic_DNA"/>
</dbReference>
<evidence type="ECO:0000256" key="1">
    <source>
        <dbReference type="ARBA" id="ARBA00005706"/>
    </source>
</evidence>
<comment type="similarity">
    <text evidence="1">Belongs to the flavin-dependent halogenase family.</text>
</comment>
<evidence type="ECO:0000256" key="3">
    <source>
        <dbReference type="ARBA" id="ARBA00023033"/>
    </source>
</evidence>
<dbReference type="Gene3D" id="3.50.50.60">
    <property type="entry name" value="FAD/NAD(P)-binding domain"/>
    <property type="match status" value="2"/>
</dbReference>
<organism evidence="5 6">
    <name type="scientific">Mycena chlorophos</name>
    <name type="common">Agaric fungus</name>
    <name type="synonym">Agaricus chlorophos</name>
    <dbReference type="NCBI Taxonomy" id="658473"/>
    <lineage>
        <taxon>Eukaryota</taxon>
        <taxon>Fungi</taxon>
        <taxon>Dikarya</taxon>
        <taxon>Basidiomycota</taxon>
        <taxon>Agaricomycotina</taxon>
        <taxon>Agaricomycetes</taxon>
        <taxon>Agaricomycetidae</taxon>
        <taxon>Agaricales</taxon>
        <taxon>Marasmiineae</taxon>
        <taxon>Mycenaceae</taxon>
        <taxon>Mycena</taxon>
    </lineage>
</organism>
<evidence type="ECO:0000256" key="4">
    <source>
        <dbReference type="ARBA" id="ARBA00049364"/>
    </source>
</evidence>
<dbReference type="Proteomes" id="UP000815677">
    <property type="component" value="Unassembled WGS sequence"/>
</dbReference>
<gene>
    <name evidence="5" type="ORF">MCHLO_06109</name>
</gene>
<evidence type="ECO:0008006" key="7">
    <source>
        <dbReference type="Google" id="ProtNLM"/>
    </source>
</evidence>
<name>A0ABQ0LC72_MYCCL</name>
<reference evidence="5" key="1">
    <citation type="submission" date="2014-09" db="EMBL/GenBank/DDBJ databases">
        <title>Genome sequence of the luminous mushroom Mycena chlorophos for searching fungal bioluminescence genes.</title>
        <authorList>
            <person name="Tanaka Y."/>
            <person name="Kasuga D."/>
            <person name="Oba Y."/>
            <person name="Hase S."/>
            <person name="Sato K."/>
            <person name="Oba Y."/>
            <person name="Sakakibara Y."/>
        </authorList>
    </citation>
    <scope>NUCLEOTIDE SEQUENCE</scope>
</reference>
<comment type="catalytic activity">
    <reaction evidence="4">
        <text>melleolide F + FADH2 + chloride + O2 = 6'-chloromelleolide F + FAD + 2 H2O + H(+)</text>
        <dbReference type="Rhea" id="RHEA:67160"/>
        <dbReference type="ChEBI" id="CHEBI:15377"/>
        <dbReference type="ChEBI" id="CHEBI:15378"/>
        <dbReference type="ChEBI" id="CHEBI:15379"/>
        <dbReference type="ChEBI" id="CHEBI:17996"/>
        <dbReference type="ChEBI" id="CHEBI:57692"/>
        <dbReference type="ChEBI" id="CHEBI:58307"/>
        <dbReference type="ChEBI" id="CHEBI:167712"/>
        <dbReference type="ChEBI" id="CHEBI:167713"/>
    </reaction>
    <physiologicalReaction direction="left-to-right" evidence="4">
        <dbReference type="Rhea" id="RHEA:67161"/>
    </physiologicalReaction>
</comment>
<keyword evidence="3" id="KW-0503">Monooxygenase</keyword>
<dbReference type="PRINTS" id="PR00420">
    <property type="entry name" value="RNGMNOXGNASE"/>
</dbReference>
<accession>A0ABQ0LC72</accession>
<keyword evidence="6" id="KW-1185">Reference proteome</keyword>
<dbReference type="PANTHER" id="PTHR43747">
    <property type="entry name" value="FAD-BINDING PROTEIN"/>
    <property type="match status" value="1"/>
</dbReference>
<dbReference type="InterPro" id="IPR006905">
    <property type="entry name" value="Flavin_halogenase"/>
</dbReference>
<dbReference type="Pfam" id="PF04820">
    <property type="entry name" value="Trp_halogenase"/>
    <property type="match status" value="2"/>
</dbReference>
<dbReference type="InterPro" id="IPR050816">
    <property type="entry name" value="Flavin-dep_Halogenase_NPB"/>
</dbReference>
<dbReference type="SUPFAM" id="SSF51905">
    <property type="entry name" value="FAD/NAD(P)-binding domain"/>
    <property type="match status" value="1"/>
</dbReference>
<evidence type="ECO:0000256" key="2">
    <source>
        <dbReference type="ARBA" id="ARBA00023002"/>
    </source>
</evidence>
<dbReference type="PANTHER" id="PTHR43747:SF5">
    <property type="entry name" value="FAD-BINDING DOMAIN-CONTAINING PROTEIN"/>
    <property type="match status" value="1"/>
</dbReference>
<keyword evidence="2" id="KW-0560">Oxidoreductase</keyword>
<proteinExistence type="inferred from homology"/>
<dbReference type="InterPro" id="IPR036188">
    <property type="entry name" value="FAD/NAD-bd_sf"/>
</dbReference>
<evidence type="ECO:0000313" key="6">
    <source>
        <dbReference type="Proteomes" id="UP000815677"/>
    </source>
</evidence>
<protein>
    <recommendedName>
        <fullName evidence="7">Halogenase</fullName>
    </recommendedName>
</protein>
<evidence type="ECO:0000313" key="5">
    <source>
        <dbReference type="EMBL" id="GAT48730.1"/>
    </source>
</evidence>